<dbReference type="AlphaFoldDB" id="A0A085W716"/>
<evidence type="ECO:0000256" key="1">
    <source>
        <dbReference type="ARBA" id="ARBA00004418"/>
    </source>
</evidence>
<dbReference type="OrthoDB" id="176710at2"/>
<accession>A0A085W716</accession>
<keyword evidence="5" id="KW-0574">Periplasm</keyword>
<dbReference type="InterPro" id="IPR006143">
    <property type="entry name" value="RND_pump_MFP"/>
</dbReference>
<dbReference type="GO" id="GO:0022857">
    <property type="term" value="F:transmembrane transporter activity"/>
    <property type="evidence" value="ECO:0007669"/>
    <property type="project" value="InterPro"/>
</dbReference>
<reference evidence="10 11" key="1">
    <citation type="submission" date="2014-04" db="EMBL/GenBank/DDBJ databases">
        <title>Genome assembly of Hyalangium minutum DSM 14724.</title>
        <authorList>
            <person name="Sharma G."/>
            <person name="Subramanian S."/>
        </authorList>
    </citation>
    <scope>NUCLEOTIDE SEQUENCE [LARGE SCALE GENOMIC DNA]</scope>
    <source>
        <strain evidence="10 11">DSM 14724</strain>
    </source>
</reference>
<evidence type="ECO:0000256" key="5">
    <source>
        <dbReference type="ARBA" id="ARBA00022764"/>
    </source>
</evidence>
<comment type="similarity">
    <text evidence="3">Belongs to the UPF0194 family.</text>
</comment>
<dbReference type="GO" id="GO:0016020">
    <property type="term" value="C:membrane"/>
    <property type="evidence" value="ECO:0007669"/>
    <property type="project" value="InterPro"/>
</dbReference>
<comment type="similarity">
    <text evidence="2">Belongs to the membrane fusion protein (MFP) (TC 8.A.1) family.</text>
</comment>
<feature type="coiled-coil region" evidence="7">
    <location>
        <begin position="138"/>
        <end position="227"/>
    </location>
</feature>
<keyword evidence="6 7" id="KW-0175">Coiled coil</keyword>
<evidence type="ECO:0000259" key="9">
    <source>
        <dbReference type="Pfam" id="PF25967"/>
    </source>
</evidence>
<name>A0A085W716_9BACT</name>
<evidence type="ECO:0000313" key="11">
    <source>
        <dbReference type="Proteomes" id="UP000028725"/>
    </source>
</evidence>
<dbReference type="InterPro" id="IPR058627">
    <property type="entry name" value="MdtA-like_C"/>
</dbReference>
<dbReference type="GO" id="GO:0042597">
    <property type="term" value="C:periplasmic space"/>
    <property type="evidence" value="ECO:0007669"/>
    <property type="project" value="UniProtKB-SubCell"/>
</dbReference>
<comment type="subcellular location">
    <subcellularLocation>
        <location evidence="1">Periplasm</location>
    </subcellularLocation>
</comment>
<keyword evidence="4" id="KW-0732">Signal</keyword>
<protein>
    <submittedName>
        <fullName evidence="10">Uncharacterized protein</fullName>
    </submittedName>
</protein>
<evidence type="ECO:0000259" key="8">
    <source>
        <dbReference type="Pfam" id="PF25954"/>
    </source>
</evidence>
<feature type="domain" description="Multidrug resistance protein MdtA-like C-terminal permuted SH3" evidence="9">
    <location>
        <begin position="341"/>
        <end position="397"/>
    </location>
</feature>
<keyword evidence="11" id="KW-1185">Reference proteome</keyword>
<evidence type="ECO:0000256" key="6">
    <source>
        <dbReference type="ARBA" id="ARBA00023054"/>
    </source>
</evidence>
<sequence length="414" mass="44486">MALHTGGSRLTRWARKHPLGTGLLMVVGLLAVFGVARSLRGAEVEALRVRSGPLVHRIVVSGRASPPALVSVASVLSGTVETVAVEEGAQLEPGQLMLKLQSATLEADVARARAGVLQARARLKQLLDVSAPQRAQAVRQAELERDQAERAFERAQKLREEGALTQEQLEQAQSAREVARSRLSSVQAQATASAQGGAEVRLVEAGVEQAEAELKAAQERLDDATLRAPVRAVVLRRQVEPGDSVQPGRVLLTLARVGETRLTVEPDERSLAFLQKGQPAQASADAFPKERFAATVETVAPSVDPDRGTVEVKLAVPQPPGYLRPGMTVSVEIEVGRKERALLLPTEGVRDTASEQPWVLVPQDGRAVRKDVTLGLRGEEQVEVVQGLAEGELVLTSSKLLPGQRVRPRVREGR</sequence>
<dbReference type="Gene3D" id="1.10.287.470">
    <property type="entry name" value="Helix hairpin bin"/>
    <property type="match status" value="1"/>
</dbReference>
<feature type="domain" description="CusB-like beta-barrel" evidence="8">
    <location>
        <begin position="264"/>
        <end position="333"/>
    </location>
</feature>
<dbReference type="Gene3D" id="2.40.420.20">
    <property type="match status" value="1"/>
</dbReference>
<dbReference type="Pfam" id="PF25967">
    <property type="entry name" value="RND-MFP_C"/>
    <property type="match status" value="1"/>
</dbReference>
<dbReference type="PANTHER" id="PTHR32347">
    <property type="entry name" value="EFFLUX SYSTEM COMPONENT YKNX-RELATED"/>
    <property type="match status" value="1"/>
</dbReference>
<gene>
    <name evidence="10" type="ORF">DB31_2597</name>
</gene>
<dbReference type="InterPro" id="IPR058792">
    <property type="entry name" value="Beta-barrel_RND_2"/>
</dbReference>
<dbReference type="PANTHER" id="PTHR32347:SF29">
    <property type="entry name" value="UPF0194 MEMBRANE PROTEIN YBHG"/>
    <property type="match status" value="1"/>
</dbReference>
<dbReference type="SUPFAM" id="SSF111369">
    <property type="entry name" value="HlyD-like secretion proteins"/>
    <property type="match status" value="2"/>
</dbReference>
<comment type="caution">
    <text evidence="10">The sequence shown here is derived from an EMBL/GenBank/DDBJ whole genome shotgun (WGS) entry which is preliminary data.</text>
</comment>
<dbReference type="RefSeq" id="WP_052420469.1">
    <property type="nucleotide sequence ID" value="NZ_JMCB01000017.1"/>
</dbReference>
<dbReference type="Gene3D" id="2.40.30.170">
    <property type="match status" value="1"/>
</dbReference>
<dbReference type="InterPro" id="IPR050465">
    <property type="entry name" value="UPF0194_transport"/>
</dbReference>
<evidence type="ECO:0000256" key="3">
    <source>
        <dbReference type="ARBA" id="ARBA00010602"/>
    </source>
</evidence>
<dbReference type="EMBL" id="JMCB01000017">
    <property type="protein sequence ID" value="KFE63479.1"/>
    <property type="molecule type" value="Genomic_DNA"/>
</dbReference>
<evidence type="ECO:0000256" key="2">
    <source>
        <dbReference type="ARBA" id="ARBA00009477"/>
    </source>
</evidence>
<dbReference type="Pfam" id="PF25954">
    <property type="entry name" value="Beta-barrel_RND_2"/>
    <property type="match status" value="1"/>
</dbReference>
<dbReference type="NCBIfam" id="TIGR01730">
    <property type="entry name" value="RND_mfp"/>
    <property type="match status" value="1"/>
</dbReference>
<proteinExistence type="inferred from homology"/>
<evidence type="ECO:0000256" key="4">
    <source>
        <dbReference type="ARBA" id="ARBA00022729"/>
    </source>
</evidence>
<evidence type="ECO:0000256" key="7">
    <source>
        <dbReference type="SAM" id="Coils"/>
    </source>
</evidence>
<organism evidence="10 11">
    <name type="scientific">Hyalangium minutum</name>
    <dbReference type="NCBI Taxonomy" id="394096"/>
    <lineage>
        <taxon>Bacteria</taxon>
        <taxon>Pseudomonadati</taxon>
        <taxon>Myxococcota</taxon>
        <taxon>Myxococcia</taxon>
        <taxon>Myxococcales</taxon>
        <taxon>Cystobacterineae</taxon>
        <taxon>Archangiaceae</taxon>
        <taxon>Hyalangium</taxon>
    </lineage>
</organism>
<evidence type="ECO:0000313" key="10">
    <source>
        <dbReference type="EMBL" id="KFE63479.1"/>
    </source>
</evidence>
<dbReference type="STRING" id="394096.DB31_2597"/>
<dbReference type="Gene3D" id="2.40.50.100">
    <property type="match status" value="1"/>
</dbReference>
<dbReference type="Proteomes" id="UP000028725">
    <property type="component" value="Unassembled WGS sequence"/>
</dbReference>